<dbReference type="PANTHER" id="PTHR22602:SF0">
    <property type="entry name" value="TRANSFERASE CAF17, MITOCHONDRIAL-RELATED"/>
    <property type="match status" value="1"/>
</dbReference>
<dbReference type="GO" id="GO:0016226">
    <property type="term" value="P:iron-sulfur cluster assembly"/>
    <property type="evidence" value="ECO:0007669"/>
    <property type="project" value="TreeGrafter"/>
</dbReference>
<dbReference type="Proteomes" id="UP000193100">
    <property type="component" value="Chromosome"/>
</dbReference>
<name>A0A1W6KCZ1_9GAMM</name>
<dbReference type="NCBIfam" id="TIGR03317">
    <property type="entry name" value="ygfZ_signature"/>
    <property type="match status" value="1"/>
</dbReference>
<organism evidence="1 2">
    <name type="scientific">Marinobacter salarius</name>
    <dbReference type="NCBI Taxonomy" id="1420917"/>
    <lineage>
        <taxon>Bacteria</taxon>
        <taxon>Pseudomonadati</taxon>
        <taxon>Pseudomonadota</taxon>
        <taxon>Gammaproteobacteria</taxon>
        <taxon>Pseudomonadales</taxon>
        <taxon>Marinobacteraceae</taxon>
        <taxon>Marinobacter</taxon>
    </lineage>
</organism>
<dbReference type="Gene3D" id="3.30.70.1400">
    <property type="entry name" value="Aminomethyltransferase beta-barrel domains"/>
    <property type="match status" value="1"/>
</dbReference>
<proteinExistence type="predicted"/>
<dbReference type="PANTHER" id="PTHR22602">
    <property type="entry name" value="TRANSFERASE CAF17, MITOCHONDRIAL-RELATED"/>
    <property type="match status" value="1"/>
</dbReference>
<protein>
    <submittedName>
        <fullName evidence="1">tRNA-modifying protein YgfZ</fullName>
    </submittedName>
</protein>
<reference evidence="1 2" key="1">
    <citation type="submission" date="2017-04" db="EMBL/GenBank/DDBJ databases">
        <title>Genome Sequence of Marinobacter salarius strain SMR5 Isolated from a culture of the Diatom Skeletonema marinoi.</title>
        <authorList>
            <person name="Topel M."/>
            <person name="Pinder M.I.M."/>
            <person name="Johansson O.N."/>
            <person name="Kourtchenko O."/>
            <person name="Godhe A."/>
            <person name="Clarke A.K."/>
        </authorList>
    </citation>
    <scope>NUCLEOTIDE SEQUENCE [LARGE SCALE GENOMIC DNA]</scope>
    <source>
        <strain evidence="1 2">SMR5</strain>
    </source>
</reference>
<dbReference type="EMBL" id="CP020931">
    <property type="protein sequence ID" value="ARM85182.1"/>
    <property type="molecule type" value="Genomic_DNA"/>
</dbReference>
<accession>A0A1W6KCZ1</accession>
<dbReference type="RefSeq" id="WP_085681484.1">
    <property type="nucleotide sequence ID" value="NZ_CP020931.1"/>
</dbReference>
<dbReference type="GeneID" id="77257064"/>
<dbReference type="InterPro" id="IPR017703">
    <property type="entry name" value="YgfZ/GCV_T_CS"/>
</dbReference>
<gene>
    <name evidence="1" type="primary">ygfZ</name>
    <name evidence="1" type="ORF">MARSALSMR5_03139</name>
</gene>
<dbReference type="InterPro" id="IPR029043">
    <property type="entry name" value="GcvT/YgfZ_C"/>
</dbReference>
<dbReference type="SUPFAM" id="SSF101790">
    <property type="entry name" value="Aminomethyltransferase beta-barrel domain"/>
    <property type="match status" value="1"/>
</dbReference>
<dbReference type="InterPro" id="IPR045179">
    <property type="entry name" value="YgfZ/GcvT"/>
</dbReference>
<evidence type="ECO:0000313" key="1">
    <source>
        <dbReference type="EMBL" id="ARM85182.1"/>
    </source>
</evidence>
<dbReference type="Gene3D" id="2.40.30.160">
    <property type="match status" value="1"/>
</dbReference>
<evidence type="ECO:0000313" key="2">
    <source>
        <dbReference type="Proteomes" id="UP000193100"/>
    </source>
</evidence>
<sequence length="332" mass="35610">MSDIESPLANHPLPQPRCVSISDRVMVRIAGPGTDKFLQGQFSQQIDDVAQGHSPRAAACTPKGRAYCLTRLVRDGDDILMELPADLSDGTVTHLRKYLMLFRGTSMEVESDARIVGLLGDAAVEKLLPEGTGALAVAGDSVKINGGHVIRTMHTAEGMARYELWQTGDLDTSLQQALEDIPAAPLADWQASEIAAGVASLTAATTESFVPQMLNWQHVGGIHFKKGCYTGQEVIARMHFLGQLKKSLFRYTCSDAGNLPAPGESLLDGDRPVGNVVNSVGFSDGHSEILAVVRHDAAEKSLVPESASDAVLSLRPLPYSVPEREKTDTPDT</sequence>
<dbReference type="SUPFAM" id="SSF103025">
    <property type="entry name" value="Folate-binding domain"/>
    <property type="match status" value="1"/>
</dbReference>
<dbReference type="AlphaFoldDB" id="A0A1W6KCZ1"/>
<dbReference type="Gene3D" id="3.30.70.1630">
    <property type="match status" value="1"/>
</dbReference>